<dbReference type="Proteomes" id="UP000000849">
    <property type="component" value="Chromosome"/>
</dbReference>
<name>D5UIV7_CELFN</name>
<dbReference type="AlphaFoldDB" id="D5UIV7"/>
<keyword evidence="2" id="KW-1185">Reference proteome</keyword>
<proteinExistence type="predicted"/>
<dbReference type="EMBL" id="CP001964">
    <property type="protein sequence ID" value="ADG75523.1"/>
    <property type="molecule type" value="Genomic_DNA"/>
</dbReference>
<reference evidence="1 2" key="1">
    <citation type="journal article" date="2010" name="Stand. Genomic Sci.">
        <title>Complete genome sequence of Cellulomonas flavigena type strain (134).</title>
        <authorList>
            <person name="Abt B."/>
            <person name="Foster B."/>
            <person name="Lapidus A."/>
            <person name="Clum A."/>
            <person name="Sun H."/>
            <person name="Pukall R."/>
            <person name="Lucas S."/>
            <person name="Glavina Del Rio T."/>
            <person name="Nolan M."/>
            <person name="Tice H."/>
            <person name="Cheng J.F."/>
            <person name="Pitluck S."/>
            <person name="Liolios K."/>
            <person name="Ivanova N."/>
            <person name="Mavromatis K."/>
            <person name="Ovchinnikova G."/>
            <person name="Pati A."/>
            <person name="Goodwin L."/>
            <person name="Chen A."/>
            <person name="Palaniappan K."/>
            <person name="Land M."/>
            <person name="Hauser L."/>
            <person name="Chang Y.J."/>
            <person name="Jeffries C.D."/>
            <person name="Rohde M."/>
            <person name="Goker M."/>
            <person name="Woyke T."/>
            <person name="Bristow J."/>
            <person name="Eisen J.A."/>
            <person name="Markowitz V."/>
            <person name="Hugenholtz P."/>
            <person name="Kyrpides N.C."/>
            <person name="Klenk H.P."/>
        </authorList>
    </citation>
    <scope>NUCLEOTIDE SEQUENCE [LARGE SCALE GENOMIC DNA]</scope>
    <source>
        <strain evidence="2">ATCC 482 / DSM 20109 / BCRC 11376 / JCM 18109 / NBRC 3775 / NCIMB 8073 / NRS 134</strain>
    </source>
</reference>
<gene>
    <name evidence="1" type="ordered locus">Cfla_2636</name>
</gene>
<dbReference type="HOGENOM" id="CLU_1308276_0_0_11"/>
<protein>
    <recommendedName>
        <fullName evidence="3">Alternate signal-mediated exported protein, RER_14450 family</fullName>
    </recommendedName>
</protein>
<evidence type="ECO:0008006" key="3">
    <source>
        <dbReference type="Google" id="ProtNLM"/>
    </source>
</evidence>
<dbReference type="STRING" id="446466.Cfla_2636"/>
<evidence type="ECO:0000313" key="1">
    <source>
        <dbReference type="EMBL" id="ADG75523.1"/>
    </source>
</evidence>
<dbReference type="KEGG" id="cfl:Cfla_2636"/>
<sequence length="210" mass="21694">MTARRAVSLVVTALVVAAATAGITYALWGRGVSVAMPVITAGNLDLQLVGTPQWTETSPGITHAVPVKSDYTTANHLATPGDTFTVRQQFRTVLSGDNMAARVKVRWDQPVTLTPAGGVTATYVVTRPDGVSSAPRPVGEAVTVPEGTANLTPAQVAAWGSTPWSVTIALSYTGTASNVVAPTAITSQPPTSLGAVVLELEQVRTGDGFR</sequence>
<organism evidence="1 2">
    <name type="scientific">Cellulomonas flavigena (strain ATCC 482 / DSM 20109 / BCRC 11376 / JCM 18109 / NBRC 3775 / NCIMB 8073 / NRS 134)</name>
    <dbReference type="NCBI Taxonomy" id="446466"/>
    <lineage>
        <taxon>Bacteria</taxon>
        <taxon>Bacillati</taxon>
        <taxon>Actinomycetota</taxon>
        <taxon>Actinomycetes</taxon>
        <taxon>Micrococcales</taxon>
        <taxon>Cellulomonadaceae</taxon>
        <taxon>Cellulomonas</taxon>
    </lineage>
</organism>
<accession>D5UIV7</accession>
<evidence type="ECO:0000313" key="2">
    <source>
        <dbReference type="Proteomes" id="UP000000849"/>
    </source>
</evidence>
<dbReference type="RefSeq" id="WP_013117855.1">
    <property type="nucleotide sequence ID" value="NC_014151.1"/>
</dbReference>
<dbReference type="OrthoDB" id="4827586at2"/>